<accession>A0A662D7J5</accession>
<dbReference type="EMBL" id="QMPY01000001">
    <property type="protein sequence ID" value="RLE08952.1"/>
    <property type="molecule type" value="Genomic_DNA"/>
</dbReference>
<reference evidence="1 2" key="1">
    <citation type="submission" date="2018-06" db="EMBL/GenBank/DDBJ databases">
        <title>Extensive metabolic versatility and redundancy in microbially diverse, dynamic hydrothermal sediments.</title>
        <authorList>
            <person name="Dombrowski N."/>
            <person name="Teske A."/>
            <person name="Baker B.J."/>
        </authorList>
    </citation>
    <scope>NUCLEOTIDE SEQUENCE [LARGE SCALE GENOMIC DNA]</scope>
    <source>
        <strain evidence="1">B7_G13</strain>
    </source>
</reference>
<organism evidence="1 2">
    <name type="scientific">Aerophobetes bacterium</name>
    <dbReference type="NCBI Taxonomy" id="2030807"/>
    <lineage>
        <taxon>Bacteria</taxon>
        <taxon>Candidatus Aerophobota</taxon>
    </lineage>
</organism>
<comment type="caution">
    <text evidence="1">The sequence shown here is derived from an EMBL/GenBank/DDBJ whole genome shotgun (WGS) entry which is preliminary data.</text>
</comment>
<dbReference type="Proteomes" id="UP000277457">
    <property type="component" value="Unassembled WGS sequence"/>
</dbReference>
<sequence>MMGIVKRKEKIQYMQLDDVKSFLDDFRVNHWEASHNAVTWHRYVFNDHIKLIAEKLIGRYYAGTQLIRSVLLIAIPEEVLRRELLYRSIWKYDEINGSWELVKDSRRDGEEETNALYERLKLKRG</sequence>
<protein>
    <submittedName>
        <fullName evidence="1">Uncharacterized protein</fullName>
    </submittedName>
</protein>
<gene>
    <name evidence="1" type="ORF">DRZ78_00050</name>
</gene>
<proteinExistence type="predicted"/>
<evidence type="ECO:0000313" key="2">
    <source>
        <dbReference type="Proteomes" id="UP000277457"/>
    </source>
</evidence>
<name>A0A662D7J5_UNCAE</name>
<evidence type="ECO:0000313" key="1">
    <source>
        <dbReference type="EMBL" id="RLE08952.1"/>
    </source>
</evidence>
<dbReference type="AlphaFoldDB" id="A0A662D7J5"/>